<dbReference type="CDD" id="cd04492">
    <property type="entry name" value="YhaM_OBF_like"/>
    <property type="match status" value="1"/>
</dbReference>
<reference evidence="3" key="1">
    <citation type="submission" date="2011-08" db="EMBL/GenBank/DDBJ databases">
        <authorList>
            <consortium name="The Broad Institute Genome Sequencing Platform"/>
            <person name="Earl A."/>
            <person name="Ward D."/>
            <person name="Feldgarden M."/>
            <person name="Gevers D."/>
            <person name="Sizova M."/>
            <person name="Hazen A."/>
            <person name="Epstein S."/>
            <person name="Young S.K."/>
            <person name="Zeng Q."/>
            <person name="Gargeya S."/>
            <person name="Fitzgerald M."/>
            <person name="Haas B."/>
            <person name="Abouelleil A."/>
            <person name="Alvarado L."/>
            <person name="Arachchi H.M."/>
            <person name="Berlin A."/>
            <person name="Brown A."/>
            <person name="Chapman S.B."/>
            <person name="Chen Z."/>
            <person name="Dunbar C."/>
            <person name="Freedman E."/>
            <person name="Gearin G."/>
            <person name="Gellesch M."/>
            <person name="Goldberg J."/>
            <person name="Griggs A."/>
            <person name="Gujja S."/>
            <person name="Heiman D."/>
            <person name="Howarth C."/>
            <person name="Larson L."/>
            <person name="Lui A."/>
            <person name="MacDonald P.J.P."/>
            <person name="Montmayeur A."/>
            <person name="Murphy C."/>
            <person name="Neiman D."/>
            <person name="Pearson M."/>
            <person name="Priest M."/>
            <person name="Roberts A."/>
            <person name="Saif S."/>
            <person name="Shea T."/>
            <person name="Shenoy N."/>
            <person name="Sisk P."/>
            <person name="Stolte C."/>
            <person name="Sykes S."/>
            <person name="Wortman J."/>
            <person name="Nusbaum C."/>
            <person name="Birren B."/>
        </authorList>
    </citation>
    <scope>NUCLEOTIDE SEQUENCE</scope>
    <source>
        <strain evidence="3">ACB1</strain>
    </source>
</reference>
<dbReference type="PATRIC" id="fig|796943.3.peg.96"/>
<dbReference type="PROSITE" id="PS51831">
    <property type="entry name" value="HD"/>
    <property type="match status" value="1"/>
</dbReference>
<dbReference type="InterPro" id="IPR004365">
    <property type="entry name" value="NA-bd_OB_tRNA"/>
</dbReference>
<dbReference type="InterPro" id="IPR050798">
    <property type="entry name" value="YhaM_exoribonuc/phosphodiest"/>
</dbReference>
<comment type="caution">
    <text evidence="3">The sequence shown here is derived from an EMBL/GenBank/DDBJ whole genome shotgun (WGS) entry which is preliminary data.</text>
</comment>
<dbReference type="PANTHER" id="PTHR37294">
    <property type="entry name" value="3'-5' EXORIBONUCLEASE YHAM"/>
    <property type="match status" value="1"/>
</dbReference>
<reference evidence="3" key="2">
    <citation type="submission" date="2013-03" db="EMBL/GenBank/DDBJ databases">
        <title>The Genome Sequence of Oribacterium sp. ACB1.</title>
        <authorList>
            <consortium name="The Broad Institute Genomics Platform"/>
            <consortium name="The Broad Institute Genome Sequencing Center for Infectious Disease"/>
            <person name="Earl A."/>
            <person name="Ward D."/>
            <person name="Feldgarden M."/>
            <person name="Gevers D."/>
            <person name="Sizova M."/>
            <person name="Hazen A."/>
            <person name="Epstein S."/>
            <person name="Walker B."/>
            <person name="Young S."/>
            <person name="Zeng Q."/>
            <person name="Gargeya S."/>
            <person name="Fitzgerald M."/>
            <person name="Haas B."/>
            <person name="Abouelleil A."/>
            <person name="Allen A.W."/>
            <person name="Alvarado L."/>
            <person name="Arachchi H.M."/>
            <person name="Berlin A.M."/>
            <person name="Chapman S.B."/>
            <person name="Gainer-Dewar J."/>
            <person name="Goldberg J."/>
            <person name="Griggs A."/>
            <person name="Gujja S."/>
            <person name="Hansen M."/>
            <person name="Howarth C."/>
            <person name="Imamovic A."/>
            <person name="Ireland A."/>
            <person name="Larimer J."/>
            <person name="McCowan C."/>
            <person name="Murphy C."/>
            <person name="Pearson M."/>
            <person name="Poon T.W."/>
            <person name="Priest M."/>
            <person name="Roberts A."/>
            <person name="Saif S."/>
            <person name="Shea T."/>
            <person name="Sisk P."/>
            <person name="Sykes S."/>
            <person name="Wortman J."/>
            <person name="Nusbaum C."/>
            <person name="Birren B."/>
        </authorList>
    </citation>
    <scope>NUCLEOTIDE SEQUENCE [LARGE SCALE GENOMIC DNA]</scope>
    <source>
        <strain evidence="3">ACB1</strain>
    </source>
</reference>
<dbReference type="Pfam" id="PF01966">
    <property type="entry name" value="HD"/>
    <property type="match status" value="1"/>
</dbReference>
<organism evidence="3 4">
    <name type="scientific">Oribacterium parvum ACB1</name>
    <dbReference type="NCBI Taxonomy" id="796943"/>
    <lineage>
        <taxon>Bacteria</taxon>
        <taxon>Bacillati</taxon>
        <taxon>Bacillota</taxon>
        <taxon>Clostridia</taxon>
        <taxon>Lachnospirales</taxon>
        <taxon>Lachnospiraceae</taxon>
        <taxon>Oribacterium</taxon>
    </lineage>
</organism>
<dbReference type="EMBL" id="AFZC02000003">
    <property type="protein sequence ID" value="EHL14244.1"/>
    <property type="molecule type" value="Genomic_DNA"/>
</dbReference>
<dbReference type="HOGENOM" id="CLU_056349_2_0_9"/>
<dbReference type="Gene3D" id="2.40.50.140">
    <property type="entry name" value="Nucleic acid-binding proteins"/>
    <property type="match status" value="1"/>
</dbReference>
<evidence type="ECO:0000313" key="4">
    <source>
        <dbReference type="Proteomes" id="UP000018461"/>
    </source>
</evidence>
<dbReference type="InterPro" id="IPR012340">
    <property type="entry name" value="NA-bd_OB-fold"/>
</dbReference>
<dbReference type="NCBIfam" id="TIGR00277">
    <property type="entry name" value="HDIG"/>
    <property type="match status" value="1"/>
</dbReference>
<dbReference type="GO" id="GO:0003676">
    <property type="term" value="F:nucleic acid binding"/>
    <property type="evidence" value="ECO:0007669"/>
    <property type="project" value="InterPro"/>
</dbReference>
<dbReference type="SMART" id="SM00471">
    <property type="entry name" value="HDc"/>
    <property type="match status" value="1"/>
</dbReference>
<protein>
    <recommendedName>
        <fullName evidence="2">HD domain-containing protein</fullName>
    </recommendedName>
</protein>
<gene>
    <name evidence="3" type="ORF">HMPREF9625_00087</name>
</gene>
<evidence type="ECO:0000259" key="2">
    <source>
        <dbReference type="PROSITE" id="PS51831"/>
    </source>
</evidence>
<keyword evidence="4" id="KW-1185">Reference proteome</keyword>
<dbReference type="GO" id="GO:0016787">
    <property type="term" value="F:hydrolase activity"/>
    <property type="evidence" value="ECO:0007669"/>
    <property type="project" value="UniProtKB-KW"/>
</dbReference>
<dbReference type="InterPro" id="IPR006675">
    <property type="entry name" value="HDIG_dom"/>
</dbReference>
<dbReference type="PANTHER" id="PTHR37294:SF1">
    <property type="entry name" value="3'-5' EXORIBONUCLEASE YHAM"/>
    <property type="match status" value="1"/>
</dbReference>
<dbReference type="InterPro" id="IPR003607">
    <property type="entry name" value="HD/PDEase_dom"/>
</dbReference>
<dbReference type="Proteomes" id="UP000018461">
    <property type="component" value="Unassembled WGS sequence"/>
</dbReference>
<dbReference type="GO" id="GO:0031125">
    <property type="term" value="P:rRNA 3'-end processing"/>
    <property type="evidence" value="ECO:0007669"/>
    <property type="project" value="TreeGrafter"/>
</dbReference>
<evidence type="ECO:0000313" key="3">
    <source>
        <dbReference type="EMBL" id="EHL14244.1"/>
    </source>
</evidence>
<dbReference type="InterPro" id="IPR006674">
    <property type="entry name" value="HD_domain"/>
</dbReference>
<dbReference type="Gene3D" id="1.10.3210.10">
    <property type="entry name" value="Hypothetical protein af1432"/>
    <property type="match status" value="1"/>
</dbReference>
<name>G9WK47_9FIRM</name>
<keyword evidence="1" id="KW-0378">Hydrolase</keyword>
<evidence type="ECO:0000256" key="1">
    <source>
        <dbReference type="ARBA" id="ARBA00022801"/>
    </source>
</evidence>
<feature type="domain" description="HD" evidence="2">
    <location>
        <begin position="169"/>
        <end position="289"/>
    </location>
</feature>
<dbReference type="STRING" id="796943.HMPREF9625_00087"/>
<proteinExistence type="predicted"/>
<accession>G9WK47</accession>
<dbReference type="CDD" id="cd00077">
    <property type="entry name" value="HDc"/>
    <property type="match status" value="1"/>
</dbReference>
<dbReference type="Pfam" id="PF01336">
    <property type="entry name" value="tRNA_anti-codon"/>
    <property type="match status" value="1"/>
</dbReference>
<dbReference type="RefSeq" id="WP_009533961.1">
    <property type="nucleotide sequence ID" value="NZ_KE148312.1"/>
</dbReference>
<sequence>MSENIPNPNRFIENFRDGTRVNNVYLVKMKNTALTKNGKEYLNVTLQDRTGTIDAKIWDPFSPGIAEFSTLDYVYVEGNVALYNGVNQLSIQRLSVATEGSFYPEDFLPVSKRDREEMKREFYAMISALENPFLRKLLESIFVEDKAFMQEFSFHSAAKTVHHSYVGGLLEHTLSVAKLCQFYAEHYPDLNKDILVSAALCHDIGKMRELSEFPRNDYSDEGQLLGHIMIGYTMLSEKIALIPDFPNALRSEFLHCILSHHGELEFGSPKKPATMEALALAFADNTDAKLQTMREFIEQGEKSGKAKEGNGWIGYNKLLESNVRKSMF</sequence>
<dbReference type="AlphaFoldDB" id="G9WK47"/>
<dbReference type="SUPFAM" id="SSF109604">
    <property type="entry name" value="HD-domain/PDEase-like"/>
    <property type="match status" value="1"/>
</dbReference>